<organism evidence="10 11">
    <name type="scientific">Luteolibacter yonseiensis</name>
    <dbReference type="NCBI Taxonomy" id="1144680"/>
    <lineage>
        <taxon>Bacteria</taxon>
        <taxon>Pseudomonadati</taxon>
        <taxon>Verrucomicrobiota</taxon>
        <taxon>Verrucomicrobiia</taxon>
        <taxon>Verrucomicrobiales</taxon>
        <taxon>Verrucomicrobiaceae</taxon>
        <taxon>Luteolibacter</taxon>
    </lineage>
</organism>
<evidence type="ECO:0000256" key="5">
    <source>
        <dbReference type="ARBA" id="ARBA00023069"/>
    </source>
</evidence>
<reference evidence="10" key="1">
    <citation type="submission" date="2021-01" db="EMBL/GenBank/DDBJ databases">
        <title>Modified the classification status of verrucomicrobia.</title>
        <authorList>
            <person name="Feng X."/>
        </authorList>
    </citation>
    <scope>NUCLEOTIDE SEQUENCE</scope>
    <source>
        <strain evidence="10">JCM 18052</strain>
    </source>
</reference>
<dbReference type="Proteomes" id="UP000600139">
    <property type="component" value="Unassembled WGS sequence"/>
</dbReference>
<dbReference type="SUPFAM" id="SSF48695">
    <property type="entry name" value="Multiheme cytochromes"/>
    <property type="match status" value="1"/>
</dbReference>
<keyword evidence="5" id="KW-0969">Cilium</keyword>
<dbReference type="Pfam" id="PF22544">
    <property type="entry name" value="HYDIN_VesB_CFA65-like_Ig"/>
    <property type="match status" value="1"/>
</dbReference>
<dbReference type="GO" id="GO:0020037">
    <property type="term" value="F:heme binding"/>
    <property type="evidence" value="ECO:0007669"/>
    <property type="project" value="InterPro"/>
</dbReference>
<dbReference type="PROSITE" id="PS50853">
    <property type="entry name" value="FN3"/>
    <property type="match status" value="1"/>
</dbReference>
<dbReference type="InterPro" id="IPR013320">
    <property type="entry name" value="ConA-like_dom_sf"/>
</dbReference>
<dbReference type="Gene3D" id="2.60.40.2030">
    <property type="match status" value="1"/>
</dbReference>
<sequence>MSQSKARSSWRVTALSTLLSLFCGAGLSQGELIRPDVGAYYDGILPPEAPAVASDWSTVPAFPNLSFLNPLGLTHIPGTNKLLVWEREGKIWAFDNDPAVTTKTLVVDLSANVQGWDDSGLLGLAVHPDFETNRQIYVWYVWRGGIQGGTGDLGPVLGSATTRPPTNTPNRNRLSRFVLDGNFQTPKASEAVVIDQKDISVWHNGGGVFFHPQNGFLYITNGDDTDLTNTQRIDRGLFSCVMRIDVDKRGGSVSHAPTLRPVNEVSPNWPQYYVPNDNPFVGQPNSLEEIYAIGLRSPHRMTIDPVTGRIFIGDVGADTREEVSVIDPGDAAGLNFQWNRIEGAGRDLTAPYIGVNKRPIIDYPHGTEDGSCVIGGYVYRGTQFPELIGKYIFGDNMSGRIWYLDESTSPAKKVLLATLPDGPGPNSGNDYRGLGSFGLDAYGEIYLCQLSSVDGRIFKLKRGGAPPGTPLPSTLSATGFFSDTAALVPSPRLLPYQINAPFWSDHAVKSRYAAIPNGTTVGFTAQGDWDFPTGSVLVKHFDLPVSDLDPAVRRRLETRFIVKKADGSVYGATYKWRADQSDADLLDSSLTESIPIQTSSLGAFTGQDIGSPALAGSTTREGSFITIKAGGTDIWGTSDQFHFASQLRTGDFDVSVRVESVTQADLYTKTGLMVRDSLAPNARHVMALVFPSNAARNNNNGGYEFQYRATTGGNATALYPPAPQPLVSYPNTWLRMKREGDTFIAYSSANGSDWREYSRTVLALPAQLHFGLAVTAHTGSPTTTAKFEIETRRQNWYYPSRQDCVTCHNSQAGGVLGLSSRQLNLDTRYHGGDLENQLRAWSHAGLFHNGPDDSEIPALPKLVPAGDTTASLETRARSYLDANCSNCHRPGGVHALWDARFQTPFSLQGINYGTVVNNLGNPDARVVVPQNLPDSILHYRVNRVGENQMPPLAKNQVDEQGVAMLAAWIQSLPTENVEAPSLLAAVARSHTRVDLSWQDNSDNESGFSIERSTDNVNFTRIGTVGSGVRAYSDLNAEPFTTQYYRVAAYAVYVTSAYSDVRSVTPDIGPPAPEVVVRSGTMMIPNNDFTPGDLPGVTDFGGVRTNASVTHTFSIANIGNAPLTLTGTPRVVVLGPDAASFPVSLQPGTGTIAGGASTAFGIRFSPQGTGIKTALVSILSDDPDEPVTTFAITGEGVSSDLAAWWKFNEASGTTAFESAGNSLTGTLTDPLPAWSAAGRLGGAIRFTGEVNQSVTVANHSSLNPTSAITITAWVWAEDWSGNRRILQKGNTDNQYRLLAENGKLVWDIENVGRIEADLPATENWAHLAATYNRTAMRLYVNGVQVGVLNSTVAMPTTTNPLYIGTKTPGSTAGDHFNGYLDDLRVYSSAVSASDIAMMGRNSGVVEIATSDGTAQKGTGDAGAISITRTGDTAADLPVTLSLIQGSGQAVLDTDFNLSPALAGFEIPAGRSVATVVVNPINRSVVTGPLDATVLLAQGTGYSTGPTTIARVRVLDTPYHQWKISAFGGLAAANGPAAGDNADPDMDGLANLLEGGLGGDPLVSDSSILPDVNVEFIDGQLYLTSSYTRPRPAMPGLTYLTRTSDTPAGGAWQDAVPLTGYPQDNGDGTETVKVRSALPVGAGPSQFMRLEIGRQ</sequence>
<keyword evidence="4 8" id="KW-0732">Signal</keyword>
<dbReference type="InterPro" id="IPR036909">
    <property type="entry name" value="Cyt_c-like_dom_sf"/>
</dbReference>
<feature type="chain" id="PRO_5037450379" evidence="8">
    <location>
        <begin position="26"/>
        <end position="1653"/>
    </location>
</feature>
<dbReference type="PANTHER" id="PTHR19328:SF13">
    <property type="entry name" value="HIPL1 PROTEIN"/>
    <property type="match status" value="1"/>
</dbReference>
<dbReference type="SUPFAM" id="SSF46626">
    <property type="entry name" value="Cytochrome c"/>
    <property type="match status" value="1"/>
</dbReference>
<dbReference type="InterPro" id="IPR013783">
    <property type="entry name" value="Ig-like_fold"/>
</dbReference>
<accession>A0A934R8T9</accession>
<dbReference type="InterPro" id="IPR006558">
    <property type="entry name" value="LamG-like"/>
</dbReference>
<evidence type="ECO:0000256" key="1">
    <source>
        <dbReference type="ARBA" id="ARBA00004138"/>
    </source>
</evidence>
<dbReference type="PANTHER" id="PTHR19328">
    <property type="entry name" value="HEDGEHOG-INTERACTING PROTEIN"/>
    <property type="match status" value="1"/>
</dbReference>
<dbReference type="SUPFAM" id="SSF141072">
    <property type="entry name" value="CalX-like"/>
    <property type="match status" value="1"/>
</dbReference>
<dbReference type="InterPro" id="IPR036280">
    <property type="entry name" value="Multihaem_cyt_sf"/>
</dbReference>
<dbReference type="SMART" id="SM00560">
    <property type="entry name" value="LamGL"/>
    <property type="match status" value="1"/>
</dbReference>
<dbReference type="Gene3D" id="2.60.120.200">
    <property type="match status" value="2"/>
</dbReference>
<dbReference type="SUPFAM" id="SSF49265">
    <property type="entry name" value="Fibronectin type III"/>
    <property type="match status" value="1"/>
</dbReference>
<dbReference type="EMBL" id="JAENIK010000013">
    <property type="protein sequence ID" value="MBK1818311.1"/>
    <property type="molecule type" value="Genomic_DNA"/>
</dbReference>
<dbReference type="InterPro" id="IPR011041">
    <property type="entry name" value="Quinoprot_gluc/sorb_DH_b-prop"/>
</dbReference>
<dbReference type="Pfam" id="PF07995">
    <property type="entry name" value="GSDH"/>
    <property type="match status" value="2"/>
</dbReference>
<dbReference type="InterPro" id="IPR011042">
    <property type="entry name" value="6-blade_b-propeller_TolB-like"/>
</dbReference>
<evidence type="ECO:0000256" key="8">
    <source>
        <dbReference type="SAM" id="SignalP"/>
    </source>
</evidence>
<dbReference type="InterPro" id="IPR038081">
    <property type="entry name" value="CalX-like_sf"/>
</dbReference>
<comment type="caution">
    <text evidence="10">The sequence shown here is derived from an EMBL/GenBank/DDBJ whole genome shotgun (WGS) entry which is preliminary data.</text>
</comment>
<evidence type="ECO:0000256" key="4">
    <source>
        <dbReference type="ARBA" id="ARBA00022729"/>
    </source>
</evidence>
<dbReference type="SUPFAM" id="SSF49899">
    <property type="entry name" value="Concanavalin A-like lectins/glucanases"/>
    <property type="match status" value="1"/>
</dbReference>
<evidence type="ECO:0000256" key="6">
    <source>
        <dbReference type="ARBA" id="ARBA00023157"/>
    </source>
</evidence>
<evidence type="ECO:0000256" key="3">
    <source>
        <dbReference type="ARBA" id="ARBA00022490"/>
    </source>
</evidence>
<keyword evidence="6" id="KW-1015">Disulfide bond</keyword>
<comment type="subcellular location">
    <subcellularLocation>
        <location evidence="1">Cell projection</location>
        <location evidence="1">Cilium</location>
    </subcellularLocation>
    <subcellularLocation>
        <location evidence="2">Cytoplasm</location>
    </subcellularLocation>
</comment>
<dbReference type="GO" id="GO:0005737">
    <property type="term" value="C:cytoplasm"/>
    <property type="evidence" value="ECO:0007669"/>
    <property type="project" value="UniProtKB-SubCell"/>
</dbReference>
<dbReference type="Gene3D" id="2.120.10.30">
    <property type="entry name" value="TolB, C-terminal domain"/>
    <property type="match status" value="1"/>
</dbReference>
<keyword evidence="7" id="KW-0966">Cell projection</keyword>
<dbReference type="Pfam" id="PF13385">
    <property type="entry name" value="Laminin_G_3"/>
    <property type="match status" value="1"/>
</dbReference>
<proteinExistence type="predicted"/>
<dbReference type="RefSeq" id="WP_200353259.1">
    <property type="nucleotide sequence ID" value="NZ_BAABHZ010000002.1"/>
</dbReference>
<dbReference type="InterPro" id="IPR053879">
    <property type="entry name" value="HYDIN_VesB_CFA65-like_Ig"/>
</dbReference>
<keyword evidence="3" id="KW-0963">Cytoplasm</keyword>
<dbReference type="SUPFAM" id="SSF50952">
    <property type="entry name" value="Soluble quinoprotein glucose dehydrogenase"/>
    <property type="match status" value="1"/>
</dbReference>
<gene>
    <name evidence="10" type="ORF">JIN84_22010</name>
</gene>
<dbReference type="InterPro" id="IPR003961">
    <property type="entry name" value="FN3_dom"/>
</dbReference>
<dbReference type="InterPro" id="IPR012938">
    <property type="entry name" value="Glc/Sorbosone_DH"/>
</dbReference>
<keyword evidence="11" id="KW-1185">Reference proteome</keyword>
<feature type="domain" description="Fibronectin type-III" evidence="9">
    <location>
        <begin position="979"/>
        <end position="1070"/>
    </location>
</feature>
<evidence type="ECO:0000313" key="10">
    <source>
        <dbReference type="EMBL" id="MBK1818311.1"/>
    </source>
</evidence>
<evidence type="ECO:0000256" key="7">
    <source>
        <dbReference type="ARBA" id="ARBA00023273"/>
    </source>
</evidence>
<name>A0A934R8T9_9BACT</name>
<feature type="signal peptide" evidence="8">
    <location>
        <begin position="1"/>
        <end position="25"/>
    </location>
</feature>
<evidence type="ECO:0000259" key="9">
    <source>
        <dbReference type="PROSITE" id="PS50853"/>
    </source>
</evidence>
<evidence type="ECO:0000256" key="2">
    <source>
        <dbReference type="ARBA" id="ARBA00004496"/>
    </source>
</evidence>
<dbReference type="InterPro" id="IPR036116">
    <property type="entry name" value="FN3_sf"/>
</dbReference>
<dbReference type="GO" id="GO:0009055">
    <property type="term" value="F:electron transfer activity"/>
    <property type="evidence" value="ECO:0007669"/>
    <property type="project" value="InterPro"/>
</dbReference>
<protein>
    <submittedName>
        <fullName evidence="10">PQQ-dependent sugar dehydrogenase</fullName>
    </submittedName>
</protein>
<evidence type="ECO:0000313" key="11">
    <source>
        <dbReference type="Proteomes" id="UP000600139"/>
    </source>
</evidence>
<dbReference type="Gene3D" id="2.60.40.10">
    <property type="entry name" value="Immunoglobulins"/>
    <property type="match status" value="2"/>
</dbReference>
<dbReference type="NCBIfam" id="NF012200">
    <property type="entry name" value="choice_anch_D"/>
    <property type="match status" value="1"/>
</dbReference>